<gene>
    <name evidence="2" type="ORF">SAMN04489708_102187</name>
</gene>
<evidence type="ECO:0008006" key="4">
    <source>
        <dbReference type="Google" id="ProtNLM"/>
    </source>
</evidence>
<feature type="signal peptide" evidence="1">
    <location>
        <begin position="1"/>
        <end position="34"/>
    </location>
</feature>
<dbReference type="Pfam" id="PF19630">
    <property type="entry name" value="DUF6134"/>
    <property type="match status" value="1"/>
</dbReference>
<proteinExistence type="predicted"/>
<evidence type="ECO:0000256" key="1">
    <source>
        <dbReference type="SAM" id="SignalP"/>
    </source>
</evidence>
<dbReference type="AlphaFoldDB" id="A0A1H0LGW3"/>
<evidence type="ECO:0000313" key="3">
    <source>
        <dbReference type="Proteomes" id="UP000199317"/>
    </source>
</evidence>
<feature type="chain" id="PRO_5011627136" description="DUF3108 domain-containing protein" evidence="1">
    <location>
        <begin position="35"/>
        <end position="215"/>
    </location>
</feature>
<evidence type="ECO:0000313" key="2">
    <source>
        <dbReference type="EMBL" id="SDO67372.1"/>
    </source>
</evidence>
<reference evidence="3" key="1">
    <citation type="submission" date="2016-10" db="EMBL/GenBank/DDBJ databases">
        <authorList>
            <person name="Varghese N."/>
            <person name="Submissions S."/>
        </authorList>
    </citation>
    <scope>NUCLEOTIDE SEQUENCE [LARGE SCALE GENOMIC DNA]</scope>
    <source>
        <strain evidence="3">DSM 17101</strain>
    </source>
</reference>
<organism evidence="2 3">
    <name type="scientific">Paracidovorax cattleyae</name>
    <dbReference type="NCBI Taxonomy" id="80868"/>
    <lineage>
        <taxon>Bacteria</taxon>
        <taxon>Pseudomonadati</taxon>
        <taxon>Pseudomonadota</taxon>
        <taxon>Betaproteobacteria</taxon>
        <taxon>Burkholderiales</taxon>
        <taxon>Comamonadaceae</taxon>
        <taxon>Paracidovorax</taxon>
    </lineage>
</organism>
<sequence length="215" mass="23981">MKEPAHPGRMHAAARARRLLPGLLLATAAANAQAQYATEQQWNFTVSLDGSPIGEHRFRLGAQEGGNRQLESSARFTVKVLGIAVYRYRHEAREQWRGDCLRRIAADTDDDGERSTVRQEFAPDAPCTRSFAYWNPAILASRQLLDPQSGKLEPVQISREEDGSVTVRGQPRPATRWRIAGARSPIDVWYAADTGEWVGLDSTVRGGRKLSYRLP</sequence>
<accession>A0A1H0LGW3</accession>
<name>A0A1H0LGW3_9BURK</name>
<protein>
    <recommendedName>
        <fullName evidence="4">DUF3108 domain-containing protein</fullName>
    </recommendedName>
</protein>
<keyword evidence="3" id="KW-1185">Reference proteome</keyword>
<dbReference type="InterPro" id="IPR045767">
    <property type="entry name" value="DUF6134"/>
</dbReference>
<dbReference type="Proteomes" id="UP000199317">
    <property type="component" value="Unassembled WGS sequence"/>
</dbReference>
<keyword evidence="1" id="KW-0732">Signal</keyword>
<dbReference type="EMBL" id="FNJL01000002">
    <property type="protein sequence ID" value="SDO67372.1"/>
    <property type="molecule type" value="Genomic_DNA"/>
</dbReference>